<feature type="signal peptide" evidence="1">
    <location>
        <begin position="1"/>
        <end position="21"/>
    </location>
</feature>
<accession>A0ABU9GU48</accession>
<reference evidence="3 4" key="1">
    <citation type="submission" date="2024-02" db="EMBL/GenBank/DDBJ databases">
        <title>Bacteria isolated from the canopy kelp, Nereocystis luetkeana.</title>
        <authorList>
            <person name="Pfister C.A."/>
            <person name="Younker I.T."/>
            <person name="Light S.H."/>
        </authorList>
    </citation>
    <scope>NUCLEOTIDE SEQUENCE [LARGE SCALE GENOMIC DNA]</scope>
    <source>
        <strain evidence="3 4">TI.1.05</strain>
    </source>
</reference>
<proteinExistence type="predicted"/>
<comment type="caution">
    <text evidence="3">The sequence shown here is derived from an EMBL/GenBank/DDBJ whole genome shotgun (WGS) entry which is preliminary data.</text>
</comment>
<dbReference type="PANTHER" id="PTHR19328">
    <property type="entry name" value="HEDGEHOG-INTERACTING PROTEIN"/>
    <property type="match status" value="1"/>
</dbReference>
<name>A0ABU9GU48_9GAMM</name>
<dbReference type="EMBL" id="JBAKAZ010000100">
    <property type="protein sequence ID" value="MEL0630851.1"/>
    <property type="molecule type" value="Genomic_DNA"/>
</dbReference>
<evidence type="ECO:0000313" key="3">
    <source>
        <dbReference type="EMBL" id="MEL0630851.1"/>
    </source>
</evidence>
<dbReference type="InterPro" id="IPR012938">
    <property type="entry name" value="Glc/Sorbosone_DH"/>
</dbReference>
<dbReference type="PANTHER" id="PTHR19328:SF75">
    <property type="entry name" value="ALDOSE SUGAR DEHYDROGENASE YLII"/>
    <property type="match status" value="1"/>
</dbReference>
<dbReference type="InterPro" id="IPR011042">
    <property type="entry name" value="6-blade_b-propeller_TolB-like"/>
</dbReference>
<evidence type="ECO:0000313" key="4">
    <source>
        <dbReference type="Proteomes" id="UP001369082"/>
    </source>
</evidence>
<dbReference type="GO" id="GO:0016491">
    <property type="term" value="F:oxidoreductase activity"/>
    <property type="evidence" value="ECO:0007669"/>
    <property type="project" value="UniProtKB-KW"/>
</dbReference>
<dbReference type="EC" id="1.1.5.-" evidence="3"/>
<organism evidence="3 4">
    <name type="scientific">Psychromonas aquatilis</name>
    <dbReference type="NCBI Taxonomy" id="2005072"/>
    <lineage>
        <taxon>Bacteria</taxon>
        <taxon>Pseudomonadati</taxon>
        <taxon>Pseudomonadota</taxon>
        <taxon>Gammaproteobacteria</taxon>
        <taxon>Alteromonadales</taxon>
        <taxon>Psychromonadaceae</taxon>
        <taxon>Psychromonas</taxon>
    </lineage>
</organism>
<evidence type="ECO:0000259" key="2">
    <source>
        <dbReference type="Pfam" id="PF07995"/>
    </source>
</evidence>
<keyword evidence="4" id="KW-1185">Reference proteome</keyword>
<feature type="domain" description="Glucose/Sorbosone dehydrogenase" evidence="2">
    <location>
        <begin position="45"/>
        <end position="363"/>
    </location>
</feature>
<dbReference type="RefSeq" id="WP_341599026.1">
    <property type="nucleotide sequence ID" value="NZ_JBAKAZ010000100.1"/>
</dbReference>
<feature type="chain" id="PRO_5045098597" evidence="1">
    <location>
        <begin position="22"/>
        <end position="370"/>
    </location>
</feature>
<sequence length="370" mass="41242">MLFWQKLLFIQLCFITTAVQAEHSQPLIEDKTTYRTQLLWPDIVIPWGMVQLPDNSILATERAGKLWLLTEDKPSVEITALPEIDANGQGGLLDIALHPDFNNNHLIFFTYTTKTAIGSDTALMRAQLDLENNQLTEQTQLYLGEGDSNRGNHYGGRLAVTKQFIYFSIGDRGQRDKNPQNLSLDGGKIYRLNLDGSIPTSNPFFEQAGAKKAIYSYGHRNPQGLLVLSNNNQVWSHEHGPKGGDEVNLIETGQNYGWPVIGYGTNYSGTNYTEITAKEGMQQPKLYWVPSIAPSGMAYINSDKYPQLQGEVLLGSMKFGDLVALEINDNEVLKQTKLLTNSGRIRNVIQGQDGYIYLGIDGEGISRLLP</sequence>
<dbReference type="Gene3D" id="2.120.10.30">
    <property type="entry name" value="TolB, C-terminal domain"/>
    <property type="match status" value="1"/>
</dbReference>
<gene>
    <name evidence="3" type="ORF">V6256_14695</name>
</gene>
<dbReference type="SUPFAM" id="SSF50952">
    <property type="entry name" value="Soluble quinoprotein glucose dehydrogenase"/>
    <property type="match status" value="1"/>
</dbReference>
<dbReference type="InterPro" id="IPR011041">
    <property type="entry name" value="Quinoprot_gluc/sorb_DH_b-prop"/>
</dbReference>
<keyword evidence="3" id="KW-0560">Oxidoreductase</keyword>
<dbReference type="Pfam" id="PF07995">
    <property type="entry name" value="GSDH"/>
    <property type="match status" value="1"/>
</dbReference>
<dbReference type="Proteomes" id="UP001369082">
    <property type="component" value="Unassembled WGS sequence"/>
</dbReference>
<keyword evidence="1" id="KW-0732">Signal</keyword>
<evidence type="ECO:0000256" key="1">
    <source>
        <dbReference type="SAM" id="SignalP"/>
    </source>
</evidence>
<protein>
    <submittedName>
        <fullName evidence="3">PQQ-dependent sugar dehydrogenase</fullName>
        <ecNumber evidence="3">1.1.5.-</ecNumber>
    </submittedName>
</protein>